<dbReference type="EMBL" id="BK016063">
    <property type="protein sequence ID" value="DAF92126.1"/>
    <property type="molecule type" value="Genomic_DNA"/>
</dbReference>
<evidence type="ECO:0000313" key="1">
    <source>
        <dbReference type="EMBL" id="DAF92126.1"/>
    </source>
</evidence>
<sequence>MAQYAIYEENFDRLQKKITTIANKCKKFGCDFKFEVVGSEIRKVTDDEGNQRNCRFILVEAEGTAKLNDWEFIASIEHKEGGNIIRTFNKDVEIPTRYFNSDPICEHCNSKRRRSKTCLVRNTVTGEWKQVGLSCLKDFTCGLSAENVTRYISFFDNLIEGEAPYSGSWGKPYWYISQYLPYVAECVKRFGYFNSYSNYPTSTRAFTYFEVDALDRKFMGSESIKKEMLDCDFEVTEESKQLAEEAINWCKHLSNETDPYMHNLEVIFFNDYFARSELGFVTSSIRAYMRHKDIEDKKRKEAAERAKAAQRSSHKYNEGDKVQFEVVNFKYITSFDNMYGTSHLYKFEDKEGNVYSWFASSGCDEEKVKSIKGTVKSNGEYNGVKETCLTRCRVSY</sequence>
<name>A0A8S5UCM8_9CAUD</name>
<reference evidence="1" key="1">
    <citation type="journal article" date="2021" name="Proc. Natl. Acad. Sci. U.S.A.">
        <title>A Catalog of Tens of Thousands of Viruses from Human Metagenomes Reveals Hidden Associations with Chronic Diseases.</title>
        <authorList>
            <person name="Tisza M.J."/>
            <person name="Buck C.B."/>
        </authorList>
    </citation>
    <scope>NUCLEOTIDE SEQUENCE</scope>
    <source>
        <strain evidence="1">CtgN495</strain>
    </source>
</reference>
<protein>
    <submittedName>
        <fullName evidence="1">Uncharacterized protein</fullName>
    </submittedName>
</protein>
<organism evidence="1">
    <name type="scientific">Siphoviridae sp. ctgN495</name>
    <dbReference type="NCBI Taxonomy" id="2825608"/>
    <lineage>
        <taxon>Viruses</taxon>
        <taxon>Duplodnaviria</taxon>
        <taxon>Heunggongvirae</taxon>
        <taxon>Uroviricota</taxon>
        <taxon>Caudoviricetes</taxon>
    </lineage>
</organism>
<proteinExistence type="predicted"/>
<accession>A0A8S5UCM8</accession>